<dbReference type="InterPro" id="IPR000086">
    <property type="entry name" value="NUDIX_hydrolase_dom"/>
</dbReference>
<evidence type="ECO:0000256" key="2">
    <source>
        <dbReference type="ARBA" id="ARBA00001946"/>
    </source>
</evidence>
<evidence type="ECO:0000256" key="5">
    <source>
        <dbReference type="ARBA" id="ARBA00022801"/>
    </source>
</evidence>
<gene>
    <name evidence="9" type="ordered locus">TERTU_0726</name>
</gene>
<dbReference type="GO" id="GO:0005829">
    <property type="term" value="C:cytosol"/>
    <property type="evidence" value="ECO:0007669"/>
    <property type="project" value="TreeGrafter"/>
</dbReference>
<evidence type="ECO:0000256" key="4">
    <source>
        <dbReference type="ARBA" id="ARBA00016377"/>
    </source>
</evidence>
<dbReference type="GO" id="GO:0019693">
    <property type="term" value="P:ribose phosphate metabolic process"/>
    <property type="evidence" value="ECO:0007669"/>
    <property type="project" value="TreeGrafter"/>
</dbReference>
<dbReference type="PROSITE" id="PS00893">
    <property type="entry name" value="NUDIX_BOX"/>
    <property type="match status" value="1"/>
</dbReference>
<dbReference type="eggNOG" id="COG0494">
    <property type="taxonomic scope" value="Bacteria"/>
</dbReference>
<keyword evidence="10" id="KW-1185">Reference proteome</keyword>
<dbReference type="AlphaFoldDB" id="C5BNZ0"/>
<name>C5BNZ0_TERTT</name>
<comment type="similarity">
    <text evidence="3">Belongs to the Nudix hydrolase family. NudK subfamily.</text>
</comment>
<comment type="catalytic activity">
    <reaction evidence="1">
        <text>GDP-alpha-D-mannose + H2O = alpha-D-mannose 1-phosphate + GMP + 2 H(+)</text>
        <dbReference type="Rhea" id="RHEA:27978"/>
        <dbReference type="ChEBI" id="CHEBI:15377"/>
        <dbReference type="ChEBI" id="CHEBI:15378"/>
        <dbReference type="ChEBI" id="CHEBI:57527"/>
        <dbReference type="ChEBI" id="CHEBI:58115"/>
        <dbReference type="ChEBI" id="CHEBI:58409"/>
    </reaction>
</comment>
<dbReference type="CDD" id="cd24161">
    <property type="entry name" value="NUDIX_ADPRase_Ndx2"/>
    <property type="match status" value="1"/>
</dbReference>
<evidence type="ECO:0000259" key="8">
    <source>
        <dbReference type="PROSITE" id="PS51462"/>
    </source>
</evidence>
<keyword evidence="5" id="KW-0378">Hydrolase</keyword>
<dbReference type="GO" id="GO:0016787">
    <property type="term" value="F:hydrolase activity"/>
    <property type="evidence" value="ECO:0007669"/>
    <property type="project" value="UniProtKB-KW"/>
</dbReference>
<evidence type="ECO:0000256" key="1">
    <source>
        <dbReference type="ARBA" id="ARBA00000847"/>
    </source>
</evidence>
<dbReference type="Pfam" id="PF00293">
    <property type="entry name" value="NUDIX"/>
    <property type="match status" value="1"/>
</dbReference>
<organism evidence="9 10">
    <name type="scientific">Teredinibacter turnerae (strain ATCC 39867 / T7901)</name>
    <dbReference type="NCBI Taxonomy" id="377629"/>
    <lineage>
        <taxon>Bacteria</taxon>
        <taxon>Pseudomonadati</taxon>
        <taxon>Pseudomonadota</taxon>
        <taxon>Gammaproteobacteria</taxon>
        <taxon>Cellvibrionales</taxon>
        <taxon>Cellvibrionaceae</taxon>
        <taxon>Teredinibacter</taxon>
    </lineage>
</organism>
<feature type="domain" description="Nudix hydrolase" evidence="8">
    <location>
        <begin position="45"/>
        <end position="173"/>
    </location>
</feature>
<evidence type="ECO:0000313" key="10">
    <source>
        <dbReference type="Proteomes" id="UP000009080"/>
    </source>
</evidence>
<dbReference type="PROSITE" id="PS51462">
    <property type="entry name" value="NUDIX"/>
    <property type="match status" value="1"/>
</dbReference>
<proteinExistence type="inferred from homology"/>
<protein>
    <recommendedName>
        <fullName evidence="4">GDP-mannose pyrophosphatase</fullName>
    </recommendedName>
    <alternativeName>
        <fullName evidence="6">GDP-mannose hydrolase</fullName>
    </alternativeName>
    <alternativeName>
        <fullName evidence="7">GDPMK</fullName>
    </alternativeName>
</protein>
<reference evidence="9 10" key="1">
    <citation type="journal article" date="2009" name="PLoS ONE">
        <title>The complete genome of Teredinibacter turnerae T7901: an intracellular endosymbiont of marine wood-boring bivalves (shipworms).</title>
        <authorList>
            <person name="Yang J.C."/>
            <person name="Madupu R."/>
            <person name="Durkin A.S."/>
            <person name="Ekborg N.A."/>
            <person name="Pedamallu C.S."/>
            <person name="Hostetler J.B."/>
            <person name="Radune D."/>
            <person name="Toms B.S."/>
            <person name="Henrissat B."/>
            <person name="Coutinho P.M."/>
            <person name="Schwarz S."/>
            <person name="Field L."/>
            <person name="Trindade-Silva A.E."/>
            <person name="Soares C.A.G."/>
            <person name="Elshahawi S."/>
            <person name="Hanora A."/>
            <person name="Schmidt E.W."/>
            <person name="Haygood M.G."/>
            <person name="Posfai J."/>
            <person name="Benner J."/>
            <person name="Madinger C."/>
            <person name="Nove J."/>
            <person name="Anton B."/>
            <person name="Chaudhary K."/>
            <person name="Foster J."/>
            <person name="Holman A."/>
            <person name="Kumar S."/>
            <person name="Lessard P.A."/>
            <person name="Luyten Y.A."/>
            <person name="Slatko B."/>
            <person name="Wood N."/>
            <person name="Wu B."/>
            <person name="Teplitski M."/>
            <person name="Mougous J.D."/>
            <person name="Ward N."/>
            <person name="Eisen J.A."/>
            <person name="Badger J.H."/>
            <person name="Distel D.L."/>
        </authorList>
    </citation>
    <scope>NUCLEOTIDE SEQUENCE [LARGE SCALE GENOMIC DNA]</scope>
    <source>
        <strain evidence="10">ATCC 39867 / T7901</strain>
    </source>
</reference>
<dbReference type="Proteomes" id="UP000009080">
    <property type="component" value="Chromosome"/>
</dbReference>
<dbReference type="RefSeq" id="WP_015818573.1">
    <property type="nucleotide sequence ID" value="NC_012997.1"/>
</dbReference>
<accession>C5BNZ0</accession>
<dbReference type="STRING" id="377629.TERTU_0726"/>
<dbReference type="SUPFAM" id="SSF55811">
    <property type="entry name" value="Nudix"/>
    <property type="match status" value="1"/>
</dbReference>
<evidence type="ECO:0000256" key="3">
    <source>
        <dbReference type="ARBA" id="ARBA00007275"/>
    </source>
</evidence>
<evidence type="ECO:0000256" key="6">
    <source>
        <dbReference type="ARBA" id="ARBA00032162"/>
    </source>
</evidence>
<evidence type="ECO:0000313" key="9">
    <source>
        <dbReference type="EMBL" id="ACR12461.1"/>
    </source>
</evidence>
<dbReference type="Gene3D" id="3.90.79.10">
    <property type="entry name" value="Nucleoside Triphosphate Pyrophosphohydrolase"/>
    <property type="match status" value="1"/>
</dbReference>
<dbReference type="OrthoDB" id="177518at2"/>
<comment type="cofactor">
    <cofactor evidence="2">
        <name>Mg(2+)</name>
        <dbReference type="ChEBI" id="CHEBI:18420"/>
    </cofactor>
</comment>
<dbReference type="KEGG" id="ttu:TERTU_0726"/>
<dbReference type="EMBL" id="CP001614">
    <property type="protein sequence ID" value="ACR12461.1"/>
    <property type="molecule type" value="Genomic_DNA"/>
</dbReference>
<dbReference type="InterPro" id="IPR015797">
    <property type="entry name" value="NUDIX_hydrolase-like_dom_sf"/>
</dbReference>
<evidence type="ECO:0000256" key="7">
    <source>
        <dbReference type="ARBA" id="ARBA00032272"/>
    </source>
</evidence>
<dbReference type="PANTHER" id="PTHR11839:SF18">
    <property type="entry name" value="NUDIX HYDROLASE DOMAIN-CONTAINING PROTEIN"/>
    <property type="match status" value="1"/>
</dbReference>
<sequence length="184" mass="20334">MAKTKCGGWKQLSVTDIYENPWIKVTHEEVLTPKGTPGIYGVVHFKNRAVGVIPIDADGNTWLVRQSRYTLDCYTWEIPEGGAPEGEDMLEAAQRELEEETGLLADGWQELMTLHQSNSVSDEVGKIYVATDLRQGTQQLEDSEDIVVKKFSLAEAVTMVENGEITDAMSVAGLLRVAIAYSVE</sequence>
<dbReference type="InterPro" id="IPR020084">
    <property type="entry name" value="NUDIX_hydrolase_CS"/>
</dbReference>
<dbReference type="HOGENOM" id="CLU_062658_5_2_6"/>
<dbReference type="PANTHER" id="PTHR11839">
    <property type="entry name" value="UDP/ADP-SUGAR PYROPHOSPHATASE"/>
    <property type="match status" value="1"/>
</dbReference>
<dbReference type="GO" id="GO:0006753">
    <property type="term" value="P:nucleoside phosphate metabolic process"/>
    <property type="evidence" value="ECO:0007669"/>
    <property type="project" value="TreeGrafter"/>
</dbReference>